<gene>
    <name evidence="1" type="ORF">NDU88_010075</name>
</gene>
<protein>
    <submittedName>
        <fullName evidence="1">Uncharacterized protein</fullName>
    </submittedName>
</protein>
<evidence type="ECO:0000313" key="2">
    <source>
        <dbReference type="Proteomes" id="UP001066276"/>
    </source>
</evidence>
<comment type="caution">
    <text evidence="1">The sequence shown here is derived from an EMBL/GenBank/DDBJ whole genome shotgun (WGS) entry which is preliminary data.</text>
</comment>
<accession>A0AAV7PTW6</accession>
<reference evidence="1" key="1">
    <citation type="journal article" date="2022" name="bioRxiv">
        <title>Sequencing and chromosome-scale assembly of the giantPleurodeles waltlgenome.</title>
        <authorList>
            <person name="Brown T."/>
            <person name="Elewa A."/>
            <person name="Iarovenko S."/>
            <person name="Subramanian E."/>
            <person name="Araus A.J."/>
            <person name="Petzold A."/>
            <person name="Susuki M."/>
            <person name="Suzuki K.-i.T."/>
            <person name="Hayashi T."/>
            <person name="Toyoda A."/>
            <person name="Oliveira C."/>
            <person name="Osipova E."/>
            <person name="Leigh N.D."/>
            <person name="Simon A."/>
            <person name="Yun M.H."/>
        </authorList>
    </citation>
    <scope>NUCLEOTIDE SEQUENCE</scope>
    <source>
        <strain evidence="1">20211129_DDA</strain>
        <tissue evidence="1">Liver</tissue>
    </source>
</reference>
<dbReference type="Proteomes" id="UP001066276">
    <property type="component" value="Chromosome 7"/>
</dbReference>
<keyword evidence="2" id="KW-1185">Reference proteome</keyword>
<dbReference type="AlphaFoldDB" id="A0AAV7PTW6"/>
<name>A0AAV7PTW6_PLEWA</name>
<dbReference type="EMBL" id="JANPWB010000011">
    <property type="protein sequence ID" value="KAJ1131742.1"/>
    <property type="molecule type" value="Genomic_DNA"/>
</dbReference>
<proteinExistence type="predicted"/>
<organism evidence="1 2">
    <name type="scientific">Pleurodeles waltl</name>
    <name type="common">Iberian ribbed newt</name>
    <dbReference type="NCBI Taxonomy" id="8319"/>
    <lineage>
        <taxon>Eukaryota</taxon>
        <taxon>Metazoa</taxon>
        <taxon>Chordata</taxon>
        <taxon>Craniata</taxon>
        <taxon>Vertebrata</taxon>
        <taxon>Euteleostomi</taxon>
        <taxon>Amphibia</taxon>
        <taxon>Batrachia</taxon>
        <taxon>Caudata</taxon>
        <taxon>Salamandroidea</taxon>
        <taxon>Salamandridae</taxon>
        <taxon>Pleurodelinae</taxon>
        <taxon>Pleurodeles</taxon>
    </lineage>
</organism>
<sequence length="76" mass="7800">MRPGGPGRAAGSLSSSLAASASASHLRIPADFLQGLSGDCVKQVRQAHCVSPTLRLRPSLWARPGAGEPLHSTGLQ</sequence>
<evidence type="ECO:0000313" key="1">
    <source>
        <dbReference type="EMBL" id="KAJ1131742.1"/>
    </source>
</evidence>